<protein>
    <recommendedName>
        <fullName evidence="4">PAC domain-containing protein</fullName>
    </recommendedName>
</protein>
<evidence type="ECO:0008006" key="4">
    <source>
        <dbReference type="Google" id="ProtNLM"/>
    </source>
</evidence>
<comment type="caution">
    <text evidence="2">The sequence shown here is derived from an EMBL/GenBank/DDBJ whole genome shotgun (WGS) entry which is preliminary data.</text>
</comment>
<dbReference type="EMBL" id="JAVRRD010000025">
    <property type="protein sequence ID" value="KAK5047495.1"/>
    <property type="molecule type" value="Genomic_DNA"/>
</dbReference>
<reference evidence="2 3" key="1">
    <citation type="submission" date="2023-08" db="EMBL/GenBank/DDBJ databases">
        <title>Black Yeasts Isolated from many extreme environments.</title>
        <authorList>
            <person name="Coleine C."/>
            <person name="Stajich J.E."/>
            <person name="Selbmann L."/>
        </authorList>
    </citation>
    <scope>NUCLEOTIDE SEQUENCE [LARGE SCALE GENOMIC DNA]</scope>
    <source>
        <strain evidence="2 3">CCFEE 5792</strain>
    </source>
</reference>
<feature type="compositionally biased region" description="Polar residues" evidence="1">
    <location>
        <begin position="425"/>
        <end position="440"/>
    </location>
</feature>
<proteinExistence type="predicted"/>
<gene>
    <name evidence="2" type="ORF">LTR84_006592</name>
</gene>
<evidence type="ECO:0000313" key="2">
    <source>
        <dbReference type="EMBL" id="KAK5047495.1"/>
    </source>
</evidence>
<feature type="region of interest" description="Disordered" evidence="1">
    <location>
        <begin position="421"/>
        <end position="449"/>
    </location>
</feature>
<feature type="compositionally biased region" description="Polar residues" evidence="1">
    <location>
        <begin position="36"/>
        <end position="45"/>
    </location>
</feature>
<feature type="region of interest" description="Disordered" evidence="1">
    <location>
        <begin position="1"/>
        <end position="67"/>
    </location>
</feature>
<dbReference type="AlphaFoldDB" id="A0AAV9N2P4"/>
<keyword evidence="3" id="KW-1185">Reference proteome</keyword>
<accession>A0AAV9N2P4</accession>
<dbReference type="Proteomes" id="UP001358417">
    <property type="component" value="Unassembled WGS sequence"/>
</dbReference>
<feature type="compositionally biased region" description="Polar residues" evidence="1">
    <location>
        <begin position="1"/>
        <end position="17"/>
    </location>
</feature>
<organism evidence="2 3">
    <name type="scientific">Exophiala bonariae</name>
    <dbReference type="NCBI Taxonomy" id="1690606"/>
    <lineage>
        <taxon>Eukaryota</taxon>
        <taxon>Fungi</taxon>
        <taxon>Dikarya</taxon>
        <taxon>Ascomycota</taxon>
        <taxon>Pezizomycotina</taxon>
        <taxon>Eurotiomycetes</taxon>
        <taxon>Chaetothyriomycetidae</taxon>
        <taxon>Chaetothyriales</taxon>
        <taxon>Herpotrichiellaceae</taxon>
        <taxon>Exophiala</taxon>
    </lineage>
</organism>
<evidence type="ECO:0000256" key="1">
    <source>
        <dbReference type="SAM" id="MobiDB-lite"/>
    </source>
</evidence>
<dbReference type="GeneID" id="89974763"/>
<evidence type="ECO:0000313" key="3">
    <source>
        <dbReference type="Proteomes" id="UP001358417"/>
    </source>
</evidence>
<sequence>MPAKTPSTHHTGAGTQRKSLKQSLKDVFSFGKSKKPSNQSPQTVGSGILRKADPSTTSVRHHPSSHSLFSDFNSSHFSLPGYTTSASIPNRFQTPPPEPAIRTAGRQSLLPARSLSQFNLNHDYFQHSTVPHHQVHQAVSPSLTSVVSREASVSSFNSLATYSSVSTLRVQNSRRDLLRRDSSIRVNSRLGETHSIADDPWKSHARPMQRQKHVSWLQSPSNSTVIPSELASMTDLDLDENGSETGQLVEHFKSFCILDANALGFPVIATSQELRYIFNVGEQFFLNNLECEGASMDIVTGRDAAGDPVTHLVLFTPLIIPSSGRSRFMLASLIDVTRFINDAASLPELEKSSMSSTAESDLRSPLQHLIGVDWNDSTYKLSSEDLLGGCLLPQDRHDQKLNSHHRDDIWLNLANEENRRHQGPIMTSTPLSPLSASKNPGSSGASHASATSSNVDEVLDEFMSGLQELYSHFFLLAKSPLHDDYYEICNVSPMLHATKEYINGHLSHTDSGGIAELSLRLAQECPFDLDVKWGDRGHPKRLYCSPLYGQNSITWICFLVDDQIPALW</sequence>
<dbReference type="RefSeq" id="XP_064703039.1">
    <property type="nucleotide sequence ID" value="XM_064850152.1"/>
</dbReference>
<name>A0AAV9N2P4_9EURO</name>